<proteinExistence type="inferred from homology"/>
<evidence type="ECO:0000313" key="9">
    <source>
        <dbReference type="Proteomes" id="UP000183200"/>
    </source>
</evidence>
<gene>
    <name evidence="8" type="ORF">SAMN05421820_101499</name>
</gene>
<dbReference type="Pfam" id="PF07980">
    <property type="entry name" value="SusD_RagB"/>
    <property type="match status" value="1"/>
</dbReference>
<comment type="subcellular location">
    <subcellularLocation>
        <location evidence="1">Cell outer membrane</location>
    </subcellularLocation>
</comment>
<dbReference type="InterPro" id="IPR011990">
    <property type="entry name" value="TPR-like_helical_dom_sf"/>
</dbReference>
<dbReference type="Gene3D" id="2.20.20.130">
    <property type="match status" value="1"/>
</dbReference>
<dbReference type="InterPro" id="IPR012944">
    <property type="entry name" value="SusD_RagB_dom"/>
</dbReference>
<keyword evidence="5" id="KW-0998">Cell outer membrane</keyword>
<dbReference type="Gene3D" id="1.25.40.900">
    <property type="match status" value="1"/>
</dbReference>
<feature type="domain" description="SusD-like N-terminal" evidence="7">
    <location>
        <begin position="23"/>
        <end position="210"/>
    </location>
</feature>
<evidence type="ECO:0000256" key="3">
    <source>
        <dbReference type="ARBA" id="ARBA00022729"/>
    </source>
</evidence>
<comment type="similarity">
    <text evidence="2">Belongs to the SusD family.</text>
</comment>
<organism evidence="8 9">
    <name type="scientific">Pedobacter steynii</name>
    <dbReference type="NCBI Taxonomy" id="430522"/>
    <lineage>
        <taxon>Bacteria</taxon>
        <taxon>Pseudomonadati</taxon>
        <taxon>Bacteroidota</taxon>
        <taxon>Sphingobacteriia</taxon>
        <taxon>Sphingobacteriales</taxon>
        <taxon>Sphingobacteriaceae</taxon>
        <taxon>Pedobacter</taxon>
    </lineage>
</organism>
<dbReference type="InterPro" id="IPR033985">
    <property type="entry name" value="SusD-like_N"/>
</dbReference>
<name>A0A1G9K8F0_9SPHI</name>
<evidence type="ECO:0000256" key="2">
    <source>
        <dbReference type="ARBA" id="ARBA00006275"/>
    </source>
</evidence>
<dbReference type="GO" id="GO:0009279">
    <property type="term" value="C:cell outer membrane"/>
    <property type="evidence" value="ECO:0007669"/>
    <property type="project" value="UniProtKB-SubCell"/>
</dbReference>
<dbReference type="AlphaFoldDB" id="A0A1G9K8F0"/>
<evidence type="ECO:0000259" key="6">
    <source>
        <dbReference type="Pfam" id="PF07980"/>
    </source>
</evidence>
<dbReference type="Gene3D" id="1.25.40.390">
    <property type="match status" value="1"/>
</dbReference>
<dbReference type="PROSITE" id="PS51257">
    <property type="entry name" value="PROKAR_LIPOPROTEIN"/>
    <property type="match status" value="1"/>
</dbReference>
<accession>A0A1G9K8F0</accession>
<protein>
    <submittedName>
        <fullName evidence="8">SusD family protein</fullName>
    </submittedName>
</protein>
<keyword evidence="3" id="KW-0732">Signal</keyword>
<dbReference type="EMBL" id="FNGY01000001">
    <property type="protein sequence ID" value="SDL45912.1"/>
    <property type="molecule type" value="Genomic_DNA"/>
</dbReference>
<evidence type="ECO:0000256" key="4">
    <source>
        <dbReference type="ARBA" id="ARBA00023136"/>
    </source>
</evidence>
<evidence type="ECO:0000313" key="8">
    <source>
        <dbReference type="EMBL" id="SDL45912.1"/>
    </source>
</evidence>
<reference evidence="9" key="1">
    <citation type="submission" date="2016-10" db="EMBL/GenBank/DDBJ databases">
        <authorList>
            <person name="Varghese N."/>
            <person name="Submissions S."/>
        </authorList>
    </citation>
    <scope>NUCLEOTIDE SEQUENCE [LARGE SCALE GENOMIC DNA]</scope>
    <source>
        <strain evidence="9">DSM 19110</strain>
    </source>
</reference>
<keyword evidence="9" id="KW-1185">Reference proteome</keyword>
<dbReference type="RefSeq" id="WP_172664798.1">
    <property type="nucleotide sequence ID" value="NZ_FNGY01000001.1"/>
</dbReference>
<dbReference type="SUPFAM" id="SSF48452">
    <property type="entry name" value="TPR-like"/>
    <property type="match status" value="1"/>
</dbReference>
<dbReference type="Proteomes" id="UP000183200">
    <property type="component" value="Unassembled WGS sequence"/>
</dbReference>
<dbReference type="Pfam" id="PF14322">
    <property type="entry name" value="SusD-like_3"/>
    <property type="match status" value="1"/>
</dbReference>
<keyword evidence="4" id="KW-0472">Membrane</keyword>
<evidence type="ECO:0000256" key="1">
    <source>
        <dbReference type="ARBA" id="ARBA00004442"/>
    </source>
</evidence>
<feature type="domain" description="RagB/SusD" evidence="6">
    <location>
        <begin position="375"/>
        <end position="442"/>
    </location>
</feature>
<evidence type="ECO:0000256" key="5">
    <source>
        <dbReference type="ARBA" id="ARBA00023237"/>
    </source>
</evidence>
<evidence type="ECO:0000259" key="7">
    <source>
        <dbReference type="Pfam" id="PF14322"/>
    </source>
</evidence>
<sequence>MKNYIIKILTGLVCIVGATGCKKYLDVKPNDKFLESQVFSTENGVKTALNGVYVNMAGPNLYGGNLTMSTLDVMAQRYNLSAFNHNWAQYAAYNYNDARVVFTMDNIWSTSYKQILNLNIFISQLNNSPGVLSVSKASLLKGEAYGLRAMLHLDLLRLFGPVYSTSPTALSIPYYTKAQTQSSGSLPANVVMEKILSDLDTAATLLANDPIILDGKQTVSAPNDADVFYKYRNMHMNYYAVRALQARANLYAGNKQKALSYAAQVITEASKWFTWTNDGQAITPAYTDRKFSSEVLFGLQNLDIYKQFDVLFRYDVGAANLLAPHKQRLSGNYSPSDFRYISWFRVPPSGTSDFSFFKFESVIVDSEDFRRFFQPLIRISEMYYIAAESHTDPSESFKYLNTVLKKRGLQDLPLTANLQNEIQNEYVREFFGEGQLFYYYKRRALTAIPNGSAASGNLTVSAQQYVVPIPESESGR</sequence>